<keyword evidence="3 7" id="KW-0732">Signal</keyword>
<feature type="domain" description="Endo-beta-N-acetylglucosaminidase EndoS/F2-like TIM-barrel" evidence="8">
    <location>
        <begin position="78"/>
        <end position="292"/>
    </location>
</feature>
<feature type="signal peptide" evidence="7">
    <location>
        <begin position="1"/>
        <end position="22"/>
    </location>
</feature>
<evidence type="ECO:0000256" key="4">
    <source>
        <dbReference type="ARBA" id="ARBA00022801"/>
    </source>
</evidence>
<organism evidence="9 10">
    <name type="scientific">Mucilaginibacter achroorhodeus</name>
    <dbReference type="NCBI Taxonomy" id="2599294"/>
    <lineage>
        <taxon>Bacteria</taxon>
        <taxon>Pseudomonadati</taxon>
        <taxon>Bacteroidota</taxon>
        <taxon>Sphingobacteriia</taxon>
        <taxon>Sphingobacteriales</taxon>
        <taxon>Sphingobacteriaceae</taxon>
        <taxon>Mucilaginibacter</taxon>
    </lineage>
</organism>
<dbReference type="EC" id="3.2.1.96" evidence="2"/>
<protein>
    <recommendedName>
        <fullName evidence="2">mannosyl-glycoprotein endo-beta-N-acetylglucosaminidase</fullName>
        <ecNumber evidence="2">3.2.1.96</ecNumber>
    </recommendedName>
</protein>
<dbReference type="Gene3D" id="3.20.20.80">
    <property type="entry name" value="Glycosidases"/>
    <property type="match status" value="1"/>
</dbReference>
<dbReference type="AlphaFoldDB" id="A0A563U5U7"/>
<reference evidence="9 10" key="1">
    <citation type="submission" date="2019-07" db="EMBL/GenBank/DDBJ databases">
        <authorList>
            <person name="Kim J."/>
        </authorList>
    </citation>
    <scope>NUCLEOTIDE SEQUENCE [LARGE SCALE GENOMIC DNA]</scope>
    <source>
        <strain evidence="9 10">MJ1a</strain>
    </source>
</reference>
<name>A0A563U5U7_9SPHI</name>
<comment type="catalytic activity">
    <reaction evidence="6">
        <text>an N(4)-(oligosaccharide-(1-&gt;3)-[oligosaccharide-(1-&gt;6)]-beta-D-Man-(1-&gt;4)-beta-D-GlcNAc-(1-&gt;4)-alpha-D-GlcNAc)-L-asparaginyl-[protein] + H2O = an oligosaccharide-(1-&gt;3)-[oligosaccharide-(1-&gt;6)]-beta-D-Man-(1-&gt;4)-D-GlcNAc + N(4)-(N-acetyl-beta-D-glucosaminyl)-L-asparaginyl-[protein]</text>
        <dbReference type="Rhea" id="RHEA:73067"/>
        <dbReference type="Rhea" id="RHEA-COMP:12603"/>
        <dbReference type="Rhea" id="RHEA-COMP:18176"/>
        <dbReference type="ChEBI" id="CHEBI:15377"/>
        <dbReference type="ChEBI" id="CHEBI:132248"/>
        <dbReference type="ChEBI" id="CHEBI:192714"/>
        <dbReference type="ChEBI" id="CHEBI:192715"/>
        <dbReference type="EC" id="3.2.1.96"/>
    </reaction>
</comment>
<accession>A0A563U5U7</accession>
<evidence type="ECO:0000256" key="2">
    <source>
        <dbReference type="ARBA" id="ARBA00012566"/>
    </source>
</evidence>
<dbReference type="OrthoDB" id="7183084at2"/>
<gene>
    <name evidence="9" type="ORF">FPZ42_06525</name>
</gene>
<proteinExistence type="inferred from homology"/>
<dbReference type="SUPFAM" id="SSF51445">
    <property type="entry name" value="(Trans)glycosidases"/>
    <property type="match status" value="1"/>
</dbReference>
<feature type="chain" id="PRO_5022162899" description="mannosyl-glycoprotein endo-beta-N-acetylglucosaminidase" evidence="7">
    <location>
        <begin position="23"/>
        <end position="322"/>
    </location>
</feature>
<evidence type="ECO:0000256" key="7">
    <source>
        <dbReference type="SAM" id="SignalP"/>
    </source>
</evidence>
<dbReference type="Pfam" id="PF23916">
    <property type="entry name" value="TIM-barrel_EndoS"/>
    <property type="match status" value="1"/>
</dbReference>
<evidence type="ECO:0000313" key="9">
    <source>
        <dbReference type="EMBL" id="TWR26689.1"/>
    </source>
</evidence>
<keyword evidence="4" id="KW-0378">Hydrolase</keyword>
<dbReference type="InterPro" id="IPR017853">
    <property type="entry name" value="GH"/>
</dbReference>
<dbReference type="Proteomes" id="UP000318010">
    <property type="component" value="Unassembled WGS sequence"/>
</dbReference>
<dbReference type="InterPro" id="IPR057016">
    <property type="entry name" value="EndoS_F2-like_TIM-barrel"/>
</dbReference>
<evidence type="ECO:0000256" key="5">
    <source>
        <dbReference type="ARBA" id="ARBA00023295"/>
    </source>
</evidence>
<comment type="caution">
    <text evidence="9">The sequence shown here is derived from an EMBL/GenBank/DDBJ whole genome shotgun (WGS) entry which is preliminary data.</text>
</comment>
<keyword evidence="10" id="KW-1185">Reference proteome</keyword>
<dbReference type="EMBL" id="VOEI01000002">
    <property type="protein sequence ID" value="TWR26689.1"/>
    <property type="molecule type" value="Genomic_DNA"/>
</dbReference>
<evidence type="ECO:0000256" key="6">
    <source>
        <dbReference type="ARBA" id="ARBA00034414"/>
    </source>
</evidence>
<dbReference type="PROSITE" id="PS51257">
    <property type="entry name" value="PROKAR_LIPOPROTEIN"/>
    <property type="match status" value="1"/>
</dbReference>
<evidence type="ECO:0000259" key="8">
    <source>
        <dbReference type="Pfam" id="PF23916"/>
    </source>
</evidence>
<keyword evidence="5" id="KW-0326">Glycosidase</keyword>
<evidence type="ECO:0000256" key="3">
    <source>
        <dbReference type="ARBA" id="ARBA00022729"/>
    </source>
</evidence>
<comment type="similarity">
    <text evidence="1">Belongs to the glycosyl hydrolase 18 family.</text>
</comment>
<evidence type="ECO:0000313" key="10">
    <source>
        <dbReference type="Proteomes" id="UP000318010"/>
    </source>
</evidence>
<evidence type="ECO:0000256" key="1">
    <source>
        <dbReference type="ARBA" id="ARBA00009336"/>
    </source>
</evidence>
<sequence length="322" mass="35912">MKMKFKRCIQLGFLLVCACSIAACKKQNIPAPLDLQKPTVYSDDYYIKLRAYKNSDHARFFLWLADYNVKGATTASLGERFAGVPDSVDIISLWGGIPDSVNNPNDYKEMRFSQRVKGTKMLNVTLITQDRLTRYTQDDKGIRDFADALVKDTYDNDLDGLDVDYEPNGGFYQNQDNFIKLILRLSQFLGPKSGTGKILDIDYYGDTPPNVLAPYVDFVVQQAYGNGSAAGLQSAYNSISGGYKPGQYYPAETFGDYYSTGGVQFKDVNGNTVTSLLGFGQWNPTQGRKGGFGVFYGQRDYYNPAPYGYIRQAIQACNPAKK</sequence>